<keyword evidence="2 8" id="KW-0813">Transport</keyword>
<dbReference type="Proteomes" id="UP001500305">
    <property type="component" value="Unassembled WGS sequence"/>
</dbReference>
<accession>A0ABN3DZJ7</accession>
<dbReference type="Pfam" id="PF13459">
    <property type="entry name" value="Fer4_15"/>
    <property type="match status" value="1"/>
</dbReference>
<dbReference type="SUPFAM" id="SSF54862">
    <property type="entry name" value="4Fe-4S ferredoxins"/>
    <property type="match status" value="1"/>
</dbReference>
<organism evidence="10 11">
    <name type="scientific">Kitasatospora cystarginea</name>
    <dbReference type="NCBI Taxonomy" id="58350"/>
    <lineage>
        <taxon>Bacteria</taxon>
        <taxon>Bacillati</taxon>
        <taxon>Actinomycetota</taxon>
        <taxon>Actinomycetes</taxon>
        <taxon>Kitasatosporales</taxon>
        <taxon>Streptomycetaceae</taxon>
        <taxon>Kitasatospora</taxon>
    </lineage>
</organism>
<evidence type="ECO:0000259" key="9">
    <source>
        <dbReference type="PROSITE" id="PS51379"/>
    </source>
</evidence>
<comment type="caution">
    <text evidence="10">The sequence shown here is derived from an EMBL/GenBank/DDBJ whole genome shotgun (WGS) entry which is preliminary data.</text>
</comment>
<comment type="cofactor">
    <cofactor evidence="1">
        <name>[3Fe-4S] cluster</name>
        <dbReference type="ChEBI" id="CHEBI:21137"/>
    </cofactor>
</comment>
<evidence type="ECO:0000256" key="3">
    <source>
        <dbReference type="ARBA" id="ARBA00022723"/>
    </source>
</evidence>
<proteinExistence type="predicted"/>
<evidence type="ECO:0000256" key="7">
    <source>
        <dbReference type="ARBA" id="ARBA00023291"/>
    </source>
</evidence>
<keyword evidence="11" id="KW-1185">Reference proteome</keyword>
<dbReference type="PANTHER" id="PTHR36923:SF3">
    <property type="entry name" value="FERREDOXIN"/>
    <property type="match status" value="1"/>
</dbReference>
<evidence type="ECO:0000313" key="11">
    <source>
        <dbReference type="Proteomes" id="UP001500305"/>
    </source>
</evidence>
<evidence type="ECO:0000256" key="1">
    <source>
        <dbReference type="ARBA" id="ARBA00001927"/>
    </source>
</evidence>
<keyword evidence="4 8" id="KW-0249">Electron transport</keyword>
<sequence length="79" mass="8231">MSAAERELTVRVDGTRCVGTGACARTAPGDLELGPDGRARVLRPVSDDLPNLTEAAELCPVEAITVHSAATGELLAPRY</sequence>
<dbReference type="Gene3D" id="3.30.70.20">
    <property type="match status" value="1"/>
</dbReference>
<keyword evidence="3 8" id="KW-0479">Metal-binding</keyword>
<evidence type="ECO:0000256" key="4">
    <source>
        <dbReference type="ARBA" id="ARBA00022982"/>
    </source>
</evidence>
<evidence type="ECO:0000313" key="10">
    <source>
        <dbReference type="EMBL" id="GAA2245241.1"/>
    </source>
</evidence>
<dbReference type="InterPro" id="IPR051269">
    <property type="entry name" value="Fe-S_cluster_ET"/>
</dbReference>
<keyword evidence="5 8" id="KW-0408">Iron</keyword>
<evidence type="ECO:0000256" key="5">
    <source>
        <dbReference type="ARBA" id="ARBA00023004"/>
    </source>
</evidence>
<dbReference type="RefSeq" id="WP_344636746.1">
    <property type="nucleotide sequence ID" value="NZ_BAAATR010000010.1"/>
</dbReference>
<keyword evidence="7" id="KW-0003">3Fe-4S</keyword>
<comment type="function">
    <text evidence="8">Ferredoxins are iron-sulfur proteins that transfer electrons in a wide variety of metabolic reactions.</text>
</comment>
<dbReference type="InterPro" id="IPR017896">
    <property type="entry name" value="4Fe4S_Fe-S-bd"/>
</dbReference>
<gene>
    <name evidence="10" type="ORF">GCM10010430_28890</name>
</gene>
<keyword evidence="6 8" id="KW-0411">Iron-sulfur</keyword>
<evidence type="ECO:0000256" key="6">
    <source>
        <dbReference type="ARBA" id="ARBA00023014"/>
    </source>
</evidence>
<dbReference type="PANTHER" id="PTHR36923">
    <property type="entry name" value="FERREDOXIN"/>
    <property type="match status" value="1"/>
</dbReference>
<dbReference type="PROSITE" id="PS51379">
    <property type="entry name" value="4FE4S_FER_2"/>
    <property type="match status" value="1"/>
</dbReference>
<dbReference type="PRINTS" id="PR00352">
    <property type="entry name" value="3FE4SFRDOXIN"/>
</dbReference>
<feature type="domain" description="4Fe-4S ferredoxin-type" evidence="9">
    <location>
        <begin position="8"/>
        <end position="36"/>
    </location>
</feature>
<dbReference type="InterPro" id="IPR001080">
    <property type="entry name" value="3Fe4S_ferredoxin"/>
</dbReference>
<dbReference type="EMBL" id="BAAATR010000010">
    <property type="protein sequence ID" value="GAA2245241.1"/>
    <property type="molecule type" value="Genomic_DNA"/>
</dbReference>
<reference evidence="10 11" key="1">
    <citation type="journal article" date="2019" name="Int. J. Syst. Evol. Microbiol.">
        <title>The Global Catalogue of Microorganisms (GCM) 10K type strain sequencing project: providing services to taxonomists for standard genome sequencing and annotation.</title>
        <authorList>
            <consortium name="The Broad Institute Genomics Platform"/>
            <consortium name="The Broad Institute Genome Sequencing Center for Infectious Disease"/>
            <person name="Wu L."/>
            <person name="Ma J."/>
        </authorList>
    </citation>
    <scope>NUCLEOTIDE SEQUENCE [LARGE SCALE GENOMIC DNA]</scope>
    <source>
        <strain evidence="10 11">JCM 7356</strain>
    </source>
</reference>
<evidence type="ECO:0000256" key="8">
    <source>
        <dbReference type="RuleBase" id="RU368020"/>
    </source>
</evidence>
<name>A0ABN3DZJ7_9ACTN</name>
<evidence type="ECO:0000256" key="2">
    <source>
        <dbReference type="ARBA" id="ARBA00022448"/>
    </source>
</evidence>
<protein>
    <recommendedName>
        <fullName evidence="8">Ferredoxin</fullName>
    </recommendedName>
</protein>